<dbReference type="InterPro" id="IPR056079">
    <property type="entry name" value="DUF7662"/>
</dbReference>
<dbReference type="InterPro" id="IPR025364">
    <property type="entry name" value="DUF4268"/>
</dbReference>
<dbReference type="Proteomes" id="UP000185557">
    <property type="component" value="Unassembled WGS sequence"/>
</dbReference>
<dbReference type="PROSITE" id="PS51371">
    <property type="entry name" value="CBS"/>
    <property type="match status" value="1"/>
</dbReference>
<protein>
    <recommendedName>
        <fullName evidence="3">CBS domain-containing protein</fullName>
    </recommendedName>
</protein>
<accession>A0A1U7J235</accession>
<feature type="region of interest" description="Disordered" evidence="2">
    <location>
        <begin position="345"/>
        <end position="364"/>
    </location>
</feature>
<evidence type="ECO:0000313" key="5">
    <source>
        <dbReference type="Proteomes" id="UP000185557"/>
    </source>
</evidence>
<dbReference type="RefSeq" id="WP_073609740.1">
    <property type="nucleotide sequence ID" value="NZ_MRCG01000014.1"/>
</dbReference>
<dbReference type="AlphaFoldDB" id="A0A1U7J235"/>
<reference evidence="4 5" key="1">
    <citation type="submission" date="2016-11" db="EMBL/GenBank/DDBJ databases">
        <title>Draft Genome Sequences of Nine Cyanobacterial Strains from Diverse Habitats.</title>
        <authorList>
            <person name="Zhu T."/>
            <person name="Hou S."/>
            <person name="Lu X."/>
            <person name="Hess W.R."/>
        </authorList>
    </citation>
    <scope>NUCLEOTIDE SEQUENCE [LARGE SCALE GENOMIC DNA]</scope>
    <source>
        <strain evidence="4 5">NIES-30</strain>
    </source>
</reference>
<dbReference type="SUPFAM" id="SSF54631">
    <property type="entry name" value="CBS-domain pair"/>
    <property type="match status" value="1"/>
</dbReference>
<keyword evidence="5" id="KW-1185">Reference proteome</keyword>
<dbReference type="InterPro" id="IPR046342">
    <property type="entry name" value="CBS_dom_sf"/>
</dbReference>
<keyword evidence="1" id="KW-0129">CBS domain</keyword>
<gene>
    <name evidence="4" type="ORF">NIES30_17575</name>
</gene>
<feature type="domain" description="CBS" evidence="3">
    <location>
        <begin position="11"/>
        <end position="68"/>
    </location>
</feature>
<comment type="caution">
    <text evidence="4">The sequence shown here is derived from an EMBL/GenBank/DDBJ whole genome shotgun (WGS) entry which is preliminary data.</text>
</comment>
<dbReference type="Pfam" id="PF24698">
    <property type="entry name" value="DUF7662"/>
    <property type="match status" value="1"/>
</dbReference>
<dbReference type="InterPro" id="IPR000644">
    <property type="entry name" value="CBS_dom"/>
</dbReference>
<dbReference type="STRING" id="549789.NIES30_17575"/>
<dbReference type="CDD" id="cd02205">
    <property type="entry name" value="CBS_pair_SF"/>
    <property type="match status" value="1"/>
</dbReference>
<dbReference type="Pfam" id="PF14088">
    <property type="entry name" value="DUF4268"/>
    <property type="match status" value="1"/>
</dbReference>
<evidence type="ECO:0000259" key="3">
    <source>
        <dbReference type="PROSITE" id="PS51371"/>
    </source>
</evidence>
<dbReference type="EMBL" id="MRCG01000014">
    <property type="protein sequence ID" value="OKH46108.1"/>
    <property type="molecule type" value="Genomic_DNA"/>
</dbReference>
<evidence type="ECO:0000256" key="1">
    <source>
        <dbReference type="PROSITE-ProRule" id="PRU00703"/>
    </source>
</evidence>
<dbReference type="OrthoDB" id="570199at2"/>
<name>A0A1U7J235_9CYAN</name>
<proteinExistence type="predicted"/>
<dbReference type="SMART" id="SM00116">
    <property type="entry name" value="CBS"/>
    <property type="match status" value="2"/>
</dbReference>
<evidence type="ECO:0000313" key="4">
    <source>
        <dbReference type="EMBL" id="OKH46108.1"/>
    </source>
</evidence>
<organism evidence="4 5">
    <name type="scientific">Phormidium tenue NIES-30</name>
    <dbReference type="NCBI Taxonomy" id="549789"/>
    <lineage>
        <taxon>Bacteria</taxon>
        <taxon>Bacillati</taxon>
        <taxon>Cyanobacteriota</taxon>
        <taxon>Cyanophyceae</taxon>
        <taxon>Oscillatoriophycideae</taxon>
        <taxon>Oscillatoriales</taxon>
        <taxon>Oscillatoriaceae</taxon>
        <taxon>Phormidium</taxon>
    </lineage>
</organism>
<dbReference type="Gene3D" id="3.10.580.10">
    <property type="entry name" value="CBS-domain"/>
    <property type="match status" value="1"/>
</dbReference>
<dbReference type="Pfam" id="PF00571">
    <property type="entry name" value="CBS"/>
    <property type="match status" value="2"/>
</dbReference>
<sequence length="607" mass="69291">MPFIIESILPQSQQLISVKVDDAVQTALDFMIEHDFSQLIVVDSQGKLEGLITSDSILKALSFFQATVDQLKVSHALIKVKDYRIDDDLSELLKRLRDLNAVPITDKEGYPKGIITSYDTTEYFRTRAEDIMLAEDVETTLRDFIESFYKGSNDDVDEQKLNEAIEAIMTSGKDVEKKFQKALQQYLGQCSQGQTSIDKDVAKQVFERHLSQPSQIKKFSELTLYEYIQLFRKIWDHYQESFKGIDLAAIDNLLATARSTRNAIAHFREITPQQREHLKFCADFLDRHRPTISTLHIETGYAAGIGSPVTITIGNTVISNKVIGDQVAGLIKQIPDFWQSITASTQMDSDEPSELGPPAEELDPTDSRYAPLAVWLQNQESNKLSLSFEEIEAIIQDTLPTSARKHRNWWANDTVSHSQSQQWIEAGWRVSNVNISEERVIFSRVGERQIAYVNFFSALRPKLESIPNLSVKPSTNAQGRHWFTFEVSAENYPATVHVLSFARSSRLRLELYIDVNDRDRNKRIFDYLQAQHLDIEADFGAPLSWERLIGQRSARVAVYRENSSITDTPEHLEEMQTWLIETLPRFYKALAQRFQSALQATQAPSVN</sequence>
<evidence type="ECO:0000256" key="2">
    <source>
        <dbReference type="SAM" id="MobiDB-lite"/>
    </source>
</evidence>